<evidence type="ECO:0000256" key="1">
    <source>
        <dbReference type="SAM" id="MobiDB-lite"/>
    </source>
</evidence>
<dbReference type="InterPro" id="IPR000048">
    <property type="entry name" value="IQ_motif_EF-hand-BS"/>
</dbReference>
<accession>A0A0L0DHF7</accession>
<dbReference type="Gene3D" id="1.20.5.190">
    <property type="match status" value="1"/>
</dbReference>
<dbReference type="RefSeq" id="XP_013756029.1">
    <property type="nucleotide sequence ID" value="XM_013900575.1"/>
</dbReference>
<feature type="region of interest" description="Disordered" evidence="1">
    <location>
        <begin position="156"/>
        <end position="180"/>
    </location>
</feature>
<sequence>MTRSGSVAPGGAAAGGLGKVAEGRVLALERAAKVVQSRYRGHVVRTSLGAVKVPGMDDAPSLVETAGAHGVVNRAAGLLESGFDAEAARHRAALDSAARVVQSRYRGHAVRKSMGSVRMPNMDDAASLVDSRSAGKLVSRALAASEQTSAMQVLSAIGTPTRGGGDDDGDDDDCGIQGVQ</sequence>
<reference evidence="2 3" key="1">
    <citation type="submission" date="2010-05" db="EMBL/GenBank/DDBJ databases">
        <title>The Genome Sequence of Thecamonas trahens ATCC 50062.</title>
        <authorList>
            <consortium name="The Broad Institute Genome Sequencing Platform"/>
            <person name="Russ C."/>
            <person name="Cuomo C."/>
            <person name="Shea T."/>
            <person name="Young S.K."/>
            <person name="Zeng Q."/>
            <person name="Koehrsen M."/>
            <person name="Haas B."/>
            <person name="Borodovsky M."/>
            <person name="Guigo R."/>
            <person name="Alvarado L."/>
            <person name="Berlin A."/>
            <person name="Bochicchio J."/>
            <person name="Borenstein D."/>
            <person name="Chapman S."/>
            <person name="Chen Z."/>
            <person name="Freedman E."/>
            <person name="Gellesch M."/>
            <person name="Goldberg J."/>
            <person name="Griggs A."/>
            <person name="Gujja S."/>
            <person name="Heilman E."/>
            <person name="Heiman D."/>
            <person name="Hepburn T."/>
            <person name="Howarth C."/>
            <person name="Jen D."/>
            <person name="Larson L."/>
            <person name="Mehta T."/>
            <person name="Park D."/>
            <person name="Pearson M."/>
            <person name="Roberts A."/>
            <person name="Saif S."/>
            <person name="Shenoy N."/>
            <person name="Sisk P."/>
            <person name="Stolte C."/>
            <person name="Sykes S."/>
            <person name="Thomson T."/>
            <person name="Walk T."/>
            <person name="White J."/>
            <person name="Yandava C."/>
            <person name="Burger G."/>
            <person name="Gray M.W."/>
            <person name="Holland P.W.H."/>
            <person name="King N."/>
            <person name="Lang F.B.F."/>
            <person name="Roger A.J."/>
            <person name="Ruiz-Trillo I."/>
            <person name="Lander E."/>
            <person name="Nusbaum C."/>
        </authorList>
    </citation>
    <scope>NUCLEOTIDE SEQUENCE [LARGE SCALE GENOMIC DNA]</scope>
    <source>
        <strain evidence="2 3">ATCC 50062</strain>
    </source>
</reference>
<dbReference type="PROSITE" id="PS50096">
    <property type="entry name" value="IQ"/>
    <property type="match status" value="2"/>
</dbReference>
<dbReference type="SMART" id="SM00015">
    <property type="entry name" value="IQ"/>
    <property type="match status" value="2"/>
</dbReference>
<dbReference type="Proteomes" id="UP000054408">
    <property type="component" value="Unassembled WGS sequence"/>
</dbReference>
<name>A0A0L0DHF7_THETB</name>
<keyword evidence="3" id="KW-1185">Reference proteome</keyword>
<dbReference type="EMBL" id="GL349468">
    <property type="protein sequence ID" value="KNC51635.1"/>
    <property type="molecule type" value="Genomic_DNA"/>
</dbReference>
<protein>
    <submittedName>
        <fullName evidence="2">Uncharacterized protein</fullName>
    </submittedName>
</protein>
<organism evidence="2 3">
    <name type="scientific">Thecamonas trahens ATCC 50062</name>
    <dbReference type="NCBI Taxonomy" id="461836"/>
    <lineage>
        <taxon>Eukaryota</taxon>
        <taxon>Apusozoa</taxon>
        <taxon>Apusomonadida</taxon>
        <taxon>Apusomonadidae</taxon>
        <taxon>Thecamonas</taxon>
    </lineage>
</organism>
<dbReference type="Pfam" id="PF00612">
    <property type="entry name" value="IQ"/>
    <property type="match status" value="2"/>
</dbReference>
<evidence type="ECO:0000313" key="3">
    <source>
        <dbReference type="Proteomes" id="UP000054408"/>
    </source>
</evidence>
<gene>
    <name evidence="2" type="ORF">AMSG_07550</name>
</gene>
<dbReference type="CDD" id="cd23767">
    <property type="entry name" value="IQCD"/>
    <property type="match status" value="1"/>
</dbReference>
<proteinExistence type="predicted"/>
<dbReference type="GeneID" id="25566443"/>
<dbReference type="AlphaFoldDB" id="A0A0L0DHF7"/>
<evidence type="ECO:0000313" key="2">
    <source>
        <dbReference type="EMBL" id="KNC51635.1"/>
    </source>
</evidence>